<dbReference type="CDD" id="cd06170">
    <property type="entry name" value="LuxR_C_like"/>
    <property type="match status" value="1"/>
</dbReference>
<dbReference type="RefSeq" id="WP_318598335.1">
    <property type="nucleotide sequence ID" value="NZ_JAWSTH010000044.1"/>
</dbReference>
<dbReference type="SMART" id="SM00448">
    <property type="entry name" value="REC"/>
    <property type="match status" value="1"/>
</dbReference>
<dbReference type="SUPFAM" id="SSF46894">
    <property type="entry name" value="C-terminal effector domain of the bipartite response regulators"/>
    <property type="match status" value="1"/>
</dbReference>
<protein>
    <submittedName>
        <fullName evidence="6">Response regulator transcription factor</fullName>
    </submittedName>
</protein>
<dbReference type="Gene3D" id="3.40.50.2300">
    <property type="match status" value="1"/>
</dbReference>
<proteinExistence type="predicted"/>
<sequence>MSRSDTTADQDRHATRTLRVIVADDDPLSRRAVRDALQAAGITVIAEAGDGRTTVELTLHYVPDLLLMEAELPGLGGLDAIRQIHERTRDVRVIVHARTDDPAVALRCLRAGAAGYLPKSCGLEPLPRALRAADDGEAIVPRHVAAHLVDCLRRQREDGAGLRPVRSPLTDREWEVLDLLCGGLSTDEVADQLVLTTETVRSHIKHVLRKLGVSSRRQAVVVARQMREAAMY</sequence>
<dbReference type="SUPFAM" id="SSF52172">
    <property type="entry name" value="CheY-like"/>
    <property type="match status" value="1"/>
</dbReference>
<dbReference type="InterPro" id="IPR039420">
    <property type="entry name" value="WalR-like"/>
</dbReference>
<dbReference type="Pfam" id="PF00196">
    <property type="entry name" value="GerE"/>
    <property type="match status" value="1"/>
</dbReference>
<keyword evidence="1" id="KW-0597">Phosphoprotein</keyword>
<dbReference type="Pfam" id="PF00072">
    <property type="entry name" value="Response_reg"/>
    <property type="match status" value="1"/>
</dbReference>
<evidence type="ECO:0000256" key="3">
    <source>
        <dbReference type="PROSITE-ProRule" id="PRU00169"/>
    </source>
</evidence>
<gene>
    <name evidence="6" type="ORF">R7226_16680</name>
</gene>
<feature type="domain" description="HTH luxR-type" evidence="4">
    <location>
        <begin position="164"/>
        <end position="227"/>
    </location>
</feature>
<dbReference type="SMART" id="SM00421">
    <property type="entry name" value="HTH_LUXR"/>
    <property type="match status" value="1"/>
</dbReference>
<dbReference type="PROSITE" id="PS50110">
    <property type="entry name" value="RESPONSE_REGULATORY"/>
    <property type="match status" value="1"/>
</dbReference>
<dbReference type="PANTHER" id="PTHR43214:SF43">
    <property type="entry name" value="TWO-COMPONENT RESPONSE REGULATOR"/>
    <property type="match status" value="1"/>
</dbReference>
<dbReference type="CDD" id="cd17535">
    <property type="entry name" value="REC_NarL-like"/>
    <property type="match status" value="1"/>
</dbReference>
<evidence type="ECO:0000256" key="2">
    <source>
        <dbReference type="ARBA" id="ARBA00023125"/>
    </source>
</evidence>
<dbReference type="InterPro" id="IPR058245">
    <property type="entry name" value="NreC/VraR/RcsB-like_REC"/>
</dbReference>
<dbReference type="EMBL" id="JAWSTH010000044">
    <property type="protein sequence ID" value="MDW5595987.1"/>
    <property type="molecule type" value="Genomic_DNA"/>
</dbReference>
<name>A0ABU4HTJ6_9ACTN</name>
<keyword evidence="7" id="KW-1185">Reference proteome</keyword>
<accession>A0ABU4HTJ6</accession>
<dbReference type="InterPro" id="IPR001789">
    <property type="entry name" value="Sig_transdc_resp-reg_receiver"/>
</dbReference>
<dbReference type="InterPro" id="IPR000792">
    <property type="entry name" value="Tscrpt_reg_LuxR_C"/>
</dbReference>
<dbReference type="PRINTS" id="PR00038">
    <property type="entry name" value="HTHLUXR"/>
</dbReference>
<comment type="caution">
    <text evidence="3">Lacks conserved residue(s) required for the propagation of feature annotation.</text>
</comment>
<evidence type="ECO:0000259" key="5">
    <source>
        <dbReference type="PROSITE" id="PS50110"/>
    </source>
</evidence>
<feature type="domain" description="Response regulatory" evidence="5">
    <location>
        <begin position="19"/>
        <end position="134"/>
    </location>
</feature>
<dbReference type="PANTHER" id="PTHR43214">
    <property type="entry name" value="TWO-COMPONENT RESPONSE REGULATOR"/>
    <property type="match status" value="1"/>
</dbReference>
<comment type="caution">
    <text evidence="6">The sequence shown here is derived from an EMBL/GenBank/DDBJ whole genome shotgun (WGS) entry which is preliminary data.</text>
</comment>
<evidence type="ECO:0000259" key="4">
    <source>
        <dbReference type="PROSITE" id="PS50043"/>
    </source>
</evidence>
<organism evidence="6 7">
    <name type="scientific">Conexibacter stalactiti</name>
    <dbReference type="NCBI Taxonomy" id="1940611"/>
    <lineage>
        <taxon>Bacteria</taxon>
        <taxon>Bacillati</taxon>
        <taxon>Actinomycetota</taxon>
        <taxon>Thermoleophilia</taxon>
        <taxon>Solirubrobacterales</taxon>
        <taxon>Conexibacteraceae</taxon>
        <taxon>Conexibacter</taxon>
    </lineage>
</organism>
<evidence type="ECO:0000313" key="7">
    <source>
        <dbReference type="Proteomes" id="UP001284601"/>
    </source>
</evidence>
<reference evidence="7" key="1">
    <citation type="submission" date="2023-07" db="EMBL/GenBank/DDBJ databases">
        <title>Conexibacter stalactiti sp. nov., isolated from stalactites in a lava cave and emended description of the genus Conexibacter.</title>
        <authorList>
            <person name="Lee S.D."/>
        </authorList>
    </citation>
    <scope>NUCLEOTIDE SEQUENCE [LARGE SCALE GENOMIC DNA]</scope>
    <source>
        <strain evidence="7">KCTC 39840</strain>
    </source>
</reference>
<dbReference type="InterPro" id="IPR016032">
    <property type="entry name" value="Sig_transdc_resp-reg_C-effctor"/>
</dbReference>
<keyword evidence="2" id="KW-0238">DNA-binding</keyword>
<dbReference type="Proteomes" id="UP001284601">
    <property type="component" value="Unassembled WGS sequence"/>
</dbReference>
<dbReference type="InterPro" id="IPR011006">
    <property type="entry name" value="CheY-like_superfamily"/>
</dbReference>
<dbReference type="PROSITE" id="PS00622">
    <property type="entry name" value="HTH_LUXR_1"/>
    <property type="match status" value="1"/>
</dbReference>
<dbReference type="PROSITE" id="PS50043">
    <property type="entry name" value="HTH_LUXR_2"/>
    <property type="match status" value="1"/>
</dbReference>
<evidence type="ECO:0000256" key="1">
    <source>
        <dbReference type="ARBA" id="ARBA00022553"/>
    </source>
</evidence>
<evidence type="ECO:0000313" key="6">
    <source>
        <dbReference type="EMBL" id="MDW5595987.1"/>
    </source>
</evidence>